<protein>
    <submittedName>
        <fullName evidence="2">ABC transporter permease subunit</fullName>
    </submittedName>
</protein>
<sequence>MTARAWAVVTAEFTKIRTVRSTLWTFVLTFLVSAGIGLALGLAVAHSFDGRTAEERASFDPVYTGFQGMVISQIVLLVFGVLVVASEYSSGTIQPSLTATPRRGLFYAGKIAVGTLLAAAVALLTSFVTFFAAQAALGAHGAGWGDPEVARAVWGTAFYMTAMCAFAMGVTAMLRSSALSLSVLIPLFFIVSPILNAVPKVKSVARFLPDRAGIVLMRVVDRDDMAAYSVSTAVAVLAVWTVLALAGGYAVLRVRDA</sequence>
<evidence type="ECO:0000313" key="3">
    <source>
        <dbReference type="Proteomes" id="UP001501265"/>
    </source>
</evidence>
<keyword evidence="1" id="KW-1133">Transmembrane helix</keyword>
<keyword evidence="1" id="KW-0472">Membrane</keyword>
<keyword evidence="3" id="KW-1185">Reference proteome</keyword>
<keyword evidence="1" id="KW-0812">Transmembrane</keyword>
<comment type="caution">
    <text evidence="2">The sequence shown here is derived from an EMBL/GenBank/DDBJ whole genome shotgun (WGS) entry which is preliminary data.</text>
</comment>
<feature type="transmembrane region" description="Helical" evidence="1">
    <location>
        <begin position="178"/>
        <end position="198"/>
    </location>
</feature>
<feature type="transmembrane region" description="Helical" evidence="1">
    <location>
        <begin position="226"/>
        <end position="252"/>
    </location>
</feature>
<feature type="transmembrane region" description="Helical" evidence="1">
    <location>
        <begin position="23"/>
        <end position="45"/>
    </location>
</feature>
<dbReference type="Proteomes" id="UP001501265">
    <property type="component" value="Unassembled WGS sequence"/>
</dbReference>
<gene>
    <name evidence="2" type="ORF">GCM10023220_30780</name>
</gene>
<dbReference type="RefSeq" id="WP_345620152.1">
    <property type="nucleotide sequence ID" value="NZ_BAABIG010000025.1"/>
</dbReference>
<feature type="transmembrane region" description="Helical" evidence="1">
    <location>
        <begin position="152"/>
        <end position="171"/>
    </location>
</feature>
<evidence type="ECO:0000256" key="1">
    <source>
        <dbReference type="SAM" id="Phobius"/>
    </source>
</evidence>
<evidence type="ECO:0000313" key="2">
    <source>
        <dbReference type="EMBL" id="GAA4800234.1"/>
    </source>
</evidence>
<accession>A0ABP9BTK4</accession>
<feature type="transmembrane region" description="Helical" evidence="1">
    <location>
        <begin position="65"/>
        <end position="85"/>
    </location>
</feature>
<organism evidence="2 3">
    <name type="scientific">Streptomyces ziwulingensis</name>
    <dbReference type="NCBI Taxonomy" id="1045501"/>
    <lineage>
        <taxon>Bacteria</taxon>
        <taxon>Bacillati</taxon>
        <taxon>Actinomycetota</taxon>
        <taxon>Actinomycetes</taxon>
        <taxon>Kitasatosporales</taxon>
        <taxon>Streptomycetaceae</taxon>
        <taxon>Streptomyces</taxon>
    </lineage>
</organism>
<reference evidence="3" key="1">
    <citation type="journal article" date="2019" name="Int. J. Syst. Evol. Microbiol.">
        <title>The Global Catalogue of Microorganisms (GCM) 10K type strain sequencing project: providing services to taxonomists for standard genome sequencing and annotation.</title>
        <authorList>
            <consortium name="The Broad Institute Genomics Platform"/>
            <consortium name="The Broad Institute Genome Sequencing Center for Infectious Disease"/>
            <person name="Wu L."/>
            <person name="Ma J."/>
        </authorList>
    </citation>
    <scope>NUCLEOTIDE SEQUENCE [LARGE SCALE GENOMIC DNA]</scope>
    <source>
        <strain evidence="3">JCM 18081</strain>
    </source>
</reference>
<feature type="transmembrane region" description="Helical" evidence="1">
    <location>
        <begin position="105"/>
        <end position="132"/>
    </location>
</feature>
<dbReference type="Pfam" id="PF12679">
    <property type="entry name" value="ABC2_membrane_2"/>
    <property type="match status" value="1"/>
</dbReference>
<proteinExistence type="predicted"/>
<name>A0ABP9BTK4_9ACTN</name>
<dbReference type="EMBL" id="BAABIG010000025">
    <property type="protein sequence ID" value="GAA4800234.1"/>
    <property type="molecule type" value="Genomic_DNA"/>
</dbReference>